<dbReference type="Proteomes" id="UP000245768">
    <property type="component" value="Unassembled WGS sequence"/>
</dbReference>
<dbReference type="GO" id="GO:0032543">
    <property type="term" value="P:mitochondrial translation"/>
    <property type="evidence" value="ECO:0007669"/>
    <property type="project" value="TreeGrafter"/>
</dbReference>
<dbReference type="GO" id="GO:0005763">
    <property type="term" value="C:mitochondrial small ribosomal subunit"/>
    <property type="evidence" value="ECO:0007669"/>
    <property type="project" value="TreeGrafter"/>
</dbReference>
<feature type="region of interest" description="Disordered" evidence="6">
    <location>
        <begin position="18"/>
        <end position="63"/>
    </location>
</feature>
<accession>A0A316YQP4</accession>
<dbReference type="OrthoDB" id="21463at2759"/>
<dbReference type="Pfam" id="PF01084">
    <property type="entry name" value="Ribosomal_S18"/>
    <property type="match status" value="1"/>
</dbReference>
<evidence type="ECO:0000256" key="4">
    <source>
        <dbReference type="ARBA" id="ARBA00035264"/>
    </source>
</evidence>
<evidence type="ECO:0000313" key="8">
    <source>
        <dbReference type="Proteomes" id="UP000245768"/>
    </source>
</evidence>
<dbReference type="PANTHER" id="PTHR13479">
    <property type="entry name" value="30S RIBOSOMAL PROTEIN S18"/>
    <property type="match status" value="1"/>
</dbReference>
<dbReference type="AlphaFoldDB" id="A0A316YQP4"/>
<feature type="compositionally biased region" description="Low complexity" evidence="6">
    <location>
        <begin position="35"/>
        <end position="56"/>
    </location>
</feature>
<dbReference type="PRINTS" id="PR00974">
    <property type="entry name" value="RIBOSOMALS18"/>
</dbReference>
<dbReference type="InParanoid" id="A0A316YQP4"/>
<dbReference type="RefSeq" id="XP_025378332.1">
    <property type="nucleotide sequence ID" value="XM_025520882.1"/>
</dbReference>
<proteinExistence type="inferred from homology"/>
<evidence type="ECO:0000256" key="3">
    <source>
        <dbReference type="ARBA" id="ARBA00023274"/>
    </source>
</evidence>
<dbReference type="HAMAP" id="MF_00270">
    <property type="entry name" value="Ribosomal_bS18"/>
    <property type="match status" value="1"/>
</dbReference>
<dbReference type="SUPFAM" id="SSF46911">
    <property type="entry name" value="Ribosomal protein S18"/>
    <property type="match status" value="1"/>
</dbReference>
<dbReference type="GeneID" id="37042798"/>
<keyword evidence="8" id="KW-1185">Reference proteome</keyword>
<evidence type="ECO:0000256" key="5">
    <source>
        <dbReference type="RuleBase" id="RU003910"/>
    </source>
</evidence>
<keyword evidence="3 5" id="KW-0687">Ribonucleoprotein</keyword>
<organism evidence="7 8">
    <name type="scientific">Acaromyces ingoldii</name>
    <dbReference type="NCBI Taxonomy" id="215250"/>
    <lineage>
        <taxon>Eukaryota</taxon>
        <taxon>Fungi</taxon>
        <taxon>Dikarya</taxon>
        <taxon>Basidiomycota</taxon>
        <taxon>Ustilaginomycotina</taxon>
        <taxon>Exobasidiomycetes</taxon>
        <taxon>Exobasidiales</taxon>
        <taxon>Cryptobasidiaceae</taxon>
        <taxon>Acaromyces</taxon>
    </lineage>
</organism>
<dbReference type="EMBL" id="KZ819635">
    <property type="protein sequence ID" value="PWN91134.1"/>
    <property type="molecule type" value="Genomic_DNA"/>
</dbReference>
<evidence type="ECO:0000256" key="1">
    <source>
        <dbReference type="ARBA" id="ARBA00005589"/>
    </source>
</evidence>
<feature type="region of interest" description="Disordered" evidence="6">
    <location>
        <begin position="85"/>
        <end position="112"/>
    </location>
</feature>
<dbReference type="PANTHER" id="PTHR13479:SF40">
    <property type="entry name" value="SMALL RIBOSOMAL SUBUNIT PROTEIN BS18M"/>
    <property type="match status" value="1"/>
</dbReference>
<dbReference type="InterPro" id="IPR001648">
    <property type="entry name" value="Ribosomal_bS18"/>
</dbReference>
<reference evidence="7 8" key="1">
    <citation type="journal article" date="2018" name="Mol. Biol. Evol.">
        <title>Broad Genomic Sampling Reveals a Smut Pathogenic Ancestry of the Fungal Clade Ustilaginomycotina.</title>
        <authorList>
            <person name="Kijpornyongpan T."/>
            <person name="Mondo S.J."/>
            <person name="Barry K."/>
            <person name="Sandor L."/>
            <person name="Lee J."/>
            <person name="Lipzen A."/>
            <person name="Pangilinan J."/>
            <person name="LaButti K."/>
            <person name="Hainaut M."/>
            <person name="Henrissat B."/>
            <person name="Grigoriev I.V."/>
            <person name="Spatafora J.W."/>
            <person name="Aime M.C."/>
        </authorList>
    </citation>
    <scope>NUCLEOTIDE SEQUENCE [LARGE SCALE GENOMIC DNA]</scope>
    <source>
        <strain evidence="7 8">MCA 4198</strain>
    </source>
</reference>
<dbReference type="GO" id="GO:0003735">
    <property type="term" value="F:structural constituent of ribosome"/>
    <property type="evidence" value="ECO:0007669"/>
    <property type="project" value="InterPro"/>
</dbReference>
<gene>
    <name evidence="7" type="ORF">FA10DRAFT_265012</name>
</gene>
<name>A0A316YQP4_9BASI</name>
<dbReference type="GO" id="GO:0070181">
    <property type="term" value="F:small ribosomal subunit rRNA binding"/>
    <property type="evidence" value="ECO:0007669"/>
    <property type="project" value="TreeGrafter"/>
</dbReference>
<dbReference type="STRING" id="215250.A0A316YQP4"/>
<dbReference type="InterPro" id="IPR036870">
    <property type="entry name" value="Ribosomal_bS18_sf"/>
</dbReference>
<comment type="similarity">
    <text evidence="1 5">Belongs to the bacterial ribosomal protein bS18 family.</text>
</comment>
<evidence type="ECO:0000256" key="6">
    <source>
        <dbReference type="SAM" id="MobiDB-lite"/>
    </source>
</evidence>
<keyword evidence="2 5" id="KW-0689">Ribosomal protein</keyword>
<sequence>MSGPSSLFKRALHTTRALADEAGGSSFRRRLGGQSSSAAATAAAAAAATATASTSTPRPAQPQFKRFIKGQYYSPSTLNLEKLSPGAAEGAASRQRRPAPPLLGPGAKEARKADPLHQLGLRPGHPSLHDDSYKNPVLLANYVTEMGKIRPRNLTGLTRRSQREIGKAIRRARSMGLMPVLSKKGVEGWKGER</sequence>
<evidence type="ECO:0000256" key="2">
    <source>
        <dbReference type="ARBA" id="ARBA00022980"/>
    </source>
</evidence>
<evidence type="ECO:0000313" key="7">
    <source>
        <dbReference type="EMBL" id="PWN91134.1"/>
    </source>
</evidence>
<dbReference type="NCBIfam" id="TIGR00165">
    <property type="entry name" value="S18"/>
    <property type="match status" value="1"/>
</dbReference>
<protein>
    <recommendedName>
        <fullName evidence="4">Small ribosomal subunit protein bS18m</fullName>
    </recommendedName>
</protein>
<dbReference type="Gene3D" id="4.10.640.10">
    <property type="entry name" value="Ribosomal protein S18"/>
    <property type="match status" value="1"/>
</dbReference>